<dbReference type="EMBL" id="JAZHXI010000013">
    <property type="protein sequence ID" value="KAL2065141.1"/>
    <property type="molecule type" value="Genomic_DNA"/>
</dbReference>
<proteinExistence type="predicted"/>
<gene>
    <name evidence="1" type="ORF">VTL71DRAFT_4282</name>
</gene>
<dbReference type="PANTHER" id="PTHR40788:SF1">
    <property type="entry name" value="IPA PROTEIN"/>
    <property type="match status" value="1"/>
</dbReference>
<evidence type="ECO:0000313" key="1">
    <source>
        <dbReference type="EMBL" id="KAL2065141.1"/>
    </source>
</evidence>
<accession>A0ABR4C5D7</accession>
<evidence type="ECO:0000313" key="2">
    <source>
        <dbReference type="Proteomes" id="UP001595075"/>
    </source>
</evidence>
<dbReference type="Proteomes" id="UP001595075">
    <property type="component" value="Unassembled WGS sequence"/>
</dbReference>
<comment type="caution">
    <text evidence="1">The sequence shown here is derived from an EMBL/GenBank/DDBJ whole genome shotgun (WGS) entry which is preliminary data.</text>
</comment>
<name>A0ABR4C5D7_9HELO</name>
<keyword evidence="2" id="KW-1185">Reference proteome</keyword>
<dbReference type="PANTHER" id="PTHR40788">
    <property type="entry name" value="CLR5 DOMAIN-CONTAINING PROTEIN-RELATED"/>
    <property type="match status" value="1"/>
</dbReference>
<sequence length="192" mass="21717">MDAFNVELPAKVRDLHKDLATKFRQDGPRAEQLWRSFDKNKRAHAMVNIATGKLLLKPTDTRLGNLHLLIPEFNLLEISAPDDDRLLDLIRHRATTSLWEQYNGGVGEELGDATFIEKSLRNGLTGNTSDSLQYSLTIFTDNEKYAERTQYQNKKKFNQALSSFSSPATSGACVPRAIGDLILTRQHSYCYL</sequence>
<reference evidence="1 2" key="1">
    <citation type="journal article" date="2024" name="Commun. Biol.">
        <title>Comparative genomic analysis of thermophilic fungi reveals convergent evolutionary adaptations and gene losses.</title>
        <authorList>
            <person name="Steindorff A.S."/>
            <person name="Aguilar-Pontes M.V."/>
            <person name="Robinson A.J."/>
            <person name="Andreopoulos B."/>
            <person name="LaButti K."/>
            <person name="Kuo A."/>
            <person name="Mondo S."/>
            <person name="Riley R."/>
            <person name="Otillar R."/>
            <person name="Haridas S."/>
            <person name="Lipzen A."/>
            <person name="Grimwood J."/>
            <person name="Schmutz J."/>
            <person name="Clum A."/>
            <person name="Reid I.D."/>
            <person name="Moisan M.C."/>
            <person name="Butler G."/>
            <person name="Nguyen T.T.M."/>
            <person name="Dewar K."/>
            <person name="Conant G."/>
            <person name="Drula E."/>
            <person name="Henrissat B."/>
            <person name="Hansel C."/>
            <person name="Singer S."/>
            <person name="Hutchinson M.I."/>
            <person name="de Vries R.P."/>
            <person name="Natvig D.O."/>
            <person name="Powell A.J."/>
            <person name="Tsang A."/>
            <person name="Grigoriev I.V."/>
        </authorList>
    </citation>
    <scope>NUCLEOTIDE SEQUENCE [LARGE SCALE GENOMIC DNA]</scope>
    <source>
        <strain evidence="1 2">CBS 494.80</strain>
    </source>
</reference>
<organism evidence="1 2">
    <name type="scientific">Oculimacula yallundae</name>
    <dbReference type="NCBI Taxonomy" id="86028"/>
    <lineage>
        <taxon>Eukaryota</taxon>
        <taxon>Fungi</taxon>
        <taxon>Dikarya</taxon>
        <taxon>Ascomycota</taxon>
        <taxon>Pezizomycotina</taxon>
        <taxon>Leotiomycetes</taxon>
        <taxon>Helotiales</taxon>
        <taxon>Ploettnerulaceae</taxon>
        <taxon>Oculimacula</taxon>
    </lineage>
</organism>
<protein>
    <submittedName>
        <fullName evidence="1">Uncharacterized protein</fullName>
    </submittedName>
</protein>